<geneLocation type="plasmid" evidence="1 2">
    <name>p1</name>
</geneLocation>
<dbReference type="AlphaFoldDB" id="A0AAD1Q6X2"/>
<dbReference type="Proteomes" id="UP001153761">
    <property type="component" value="Plasmid p1"/>
</dbReference>
<dbReference type="RefSeq" id="WP_254032745.1">
    <property type="nucleotide sequence ID" value="NZ_JBAVBW010000049.1"/>
</dbReference>
<organism evidence="1 2">
    <name type="scientific">Planktothrix agardhii</name>
    <name type="common">Oscillatoria agardhii</name>
    <dbReference type="NCBI Taxonomy" id="1160"/>
    <lineage>
        <taxon>Bacteria</taxon>
        <taxon>Bacillati</taxon>
        <taxon>Cyanobacteriota</taxon>
        <taxon>Cyanophyceae</taxon>
        <taxon>Oscillatoriophycideae</taxon>
        <taxon>Oscillatoriales</taxon>
        <taxon>Microcoleaceae</taxon>
        <taxon>Planktothrix</taxon>
    </lineage>
</organism>
<dbReference type="EMBL" id="LR882964">
    <property type="protein sequence ID" value="CAD5983457.1"/>
    <property type="molecule type" value="Genomic_DNA"/>
</dbReference>
<proteinExistence type="predicted"/>
<keyword evidence="1" id="KW-0614">Plasmid</keyword>
<sequence length="105" mass="12099">MCNDNNVDKAEIERILREAHNDDKHSLLTGVPGNYHEIVNTANKIITVLVLRRVVPLSVEEVRNLNITNDNNELLTHNELFIYLEALADLNVIIRNNNCYQCQPY</sequence>
<gene>
    <name evidence="1" type="ORF">PANO66_04367</name>
</gene>
<name>A0AAD1Q6X2_PLAAG</name>
<reference evidence="1" key="1">
    <citation type="submission" date="2020-09" db="EMBL/GenBank/DDBJ databases">
        <authorList>
            <person name="Blom J."/>
        </authorList>
    </citation>
    <scope>NUCLEOTIDE SEQUENCE</scope>
    <source>
        <strain evidence="1">No.66</strain>
        <plasmid evidence="1">p1</plasmid>
    </source>
</reference>
<accession>A0AAD1Q6X2</accession>
<protein>
    <submittedName>
        <fullName evidence="1">Uncharacterized protein</fullName>
    </submittedName>
</protein>
<evidence type="ECO:0000313" key="2">
    <source>
        <dbReference type="Proteomes" id="UP001153761"/>
    </source>
</evidence>
<evidence type="ECO:0000313" key="1">
    <source>
        <dbReference type="EMBL" id="CAD5983457.1"/>
    </source>
</evidence>